<feature type="transmembrane region" description="Helical" evidence="11">
    <location>
        <begin position="79"/>
        <end position="97"/>
    </location>
</feature>
<keyword evidence="9 10" id="KW-0479">Metal-binding</keyword>
<comment type="subcellular location">
    <subcellularLocation>
        <location evidence="2">Endoplasmic reticulum membrane</location>
    </subcellularLocation>
</comment>
<evidence type="ECO:0000256" key="7">
    <source>
        <dbReference type="ARBA" id="ARBA00023033"/>
    </source>
</evidence>
<evidence type="ECO:0000256" key="10">
    <source>
        <dbReference type="RuleBase" id="RU000461"/>
    </source>
</evidence>
<comment type="similarity">
    <text evidence="3 10">Belongs to the cytochrome P450 family.</text>
</comment>
<keyword evidence="10" id="KW-0560">Oxidoreductase</keyword>
<gene>
    <name evidence="12" type="ORF">LARSCL_LOCUS13769</name>
</gene>
<dbReference type="Gene3D" id="1.10.630.10">
    <property type="entry name" value="Cytochrome P450"/>
    <property type="match status" value="1"/>
</dbReference>
<dbReference type="Proteomes" id="UP001497382">
    <property type="component" value="Unassembled WGS sequence"/>
</dbReference>
<dbReference type="InterPro" id="IPR036396">
    <property type="entry name" value="Cyt_P450_sf"/>
</dbReference>
<dbReference type="Pfam" id="PF00067">
    <property type="entry name" value="p450"/>
    <property type="match status" value="1"/>
</dbReference>
<reference evidence="12 13" key="1">
    <citation type="submission" date="2024-04" db="EMBL/GenBank/DDBJ databases">
        <authorList>
            <person name="Rising A."/>
            <person name="Reimegard J."/>
            <person name="Sonavane S."/>
            <person name="Akerstrom W."/>
            <person name="Nylinder S."/>
            <person name="Hedman E."/>
            <person name="Kallberg Y."/>
        </authorList>
    </citation>
    <scope>NUCLEOTIDE SEQUENCE [LARGE SCALE GENOMIC DNA]</scope>
</reference>
<evidence type="ECO:0000256" key="9">
    <source>
        <dbReference type="PIRSR" id="PIRSR602401-1"/>
    </source>
</evidence>
<accession>A0AAV2ARX1</accession>
<evidence type="ECO:0000256" key="3">
    <source>
        <dbReference type="ARBA" id="ARBA00010617"/>
    </source>
</evidence>
<evidence type="ECO:0000256" key="4">
    <source>
        <dbReference type="ARBA" id="ARBA00022617"/>
    </source>
</evidence>
<dbReference type="InterPro" id="IPR050196">
    <property type="entry name" value="Cytochrome_P450_Monoox"/>
</dbReference>
<dbReference type="PANTHER" id="PTHR24291:SF189">
    <property type="entry name" value="CYTOCHROME P450 4C3-RELATED"/>
    <property type="match status" value="1"/>
</dbReference>
<keyword evidence="5" id="KW-0256">Endoplasmic reticulum</keyword>
<proteinExistence type="inferred from homology"/>
<dbReference type="InterPro" id="IPR017972">
    <property type="entry name" value="Cyt_P450_CS"/>
</dbReference>
<keyword evidence="6 9" id="KW-0408">Iron</keyword>
<comment type="caution">
    <text evidence="12">The sequence shown here is derived from an EMBL/GenBank/DDBJ whole genome shotgun (WGS) entry which is preliminary data.</text>
</comment>
<dbReference type="PRINTS" id="PR00385">
    <property type="entry name" value="P450"/>
</dbReference>
<evidence type="ECO:0000256" key="5">
    <source>
        <dbReference type="ARBA" id="ARBA00022824"/>
    </source>
</evidence>
<dbReference type="InterPro" id="IPR001128">
    <property type="entry name" value="Cyt_P450"/>
</dbReference>
<keyword evidence="11" id="KW-1133">Transmembrane helix</keyword>
<dbReference type="PANTHER" id="PTHR24291">
    <property type="entry name" value="CYTOCHROME P450 FAMILY 4"/>
    <property type="match status" value="1"/>
</dbReference>
<keyword evidence="13" id="KW-1185">Reference proteome</keyword>
<feature type="transmembrane region" description="Helical" evidence="11">
    <location>
        <begin position="6"/>
        <end position="22"/>
    </location>
</feature>
<evidence type="ECO:0000256" key="1">
    <source>
        <dbReference type="ARBA" id="ARBA00001971"/>
    </source>
</evidence>
<dbReference type="AlphaFoldDB" id="A0AAV2ARX1"/>
<dbReference type="GO" id="GO:0005506">
    <property type="term" value="F:iron ion binding"/>
    <property type="evidence" value="ECO:0007669"/>
    <property type="project" value="InterPro"/>
</dbReference>
<protein>
    <recommendedName>
        <fullName evidence="14">Cytochrome P450</fullName>
    </recommendedName>
</protein>
<dbReference type="GO" id="GO:0004497">
    <property type="term" value="F:monooxygenase activity"/>
    <property type="evidence" value="ECO:0007669"/>
    <property type="project" value="UniProtKB-KW"/>
</dbReference>
<keyword evidence="8 11" id="KW-0472">Membrane</keyword>
<keyword evidence="4 9" id="KW-0349">Heme</keyword>
<evidence type="ECO:0000256" key="2">
    <source>
        <dbReference type="ARBA" id="ARBA00004586"/>
    </source>
</evidence>
<dbReference type="GO" id="GO:0005789">
    <property type="term" value="C:endoplasmic reticulum membrane"/>
    <property type="evidence" value="ECO:0007669"/>
    <property type="project" value="UniProtKB-SubCell"/>
</dbReference>
<dbReference type="PROSITE" id="PS00086">
    <property type="entry name" value="CYTOCHROME_P450"/>
    <property type="match status" value="1"/>
</dbReference>
<keyword evidence="11" id="KW-0812">Transmembrane</keyword>
<evidence type="ECO:0000313" key="13">
    <source>
        <dbReference type="Proteomes" id="UP001497382"/>
    </source>
</evidence>
<dbReference type="GO" id="GO:0020037">
    <property type="term" value="F:heme binding"/>
    <property type="evidence" value="ECO:0007669"/>
    <property type="project" value="InterPro"/>
</dbReference>
<evidence type="ECO:0000256" key="8">
    <source>
        <dbReference type="ARBA" id="ARBA00023136"/>
    </source>
</evidence>
<dbReference type="InterPro" id="IPR002401">
    <property type="entry name" value="Cyt_P450_E_grp-I"/>
</dbReference>
<organism evidence="12 13">
    <name type="scientific">Larinioides sclopetarius</name>
    <dbReference type="NCBI Taxonomy" id="280406"/>
    <lineage>
        <taxon>Eukaryota</taxon>
        <taxon>Metazoa</taxon>
        <taxon>Ecdysozoa</taxon>
        <taxon>Arthropoda</taxon>
        <taxon>Chelicerata</taxon>
        <taxon>Arachnida</taxon>
        <taxon>Araneae</taxon>
        <taxon>Araneomorphae</taxon>
        <taxon>Entelegynae</taxon>
        <taxon>Araneoidea</taxon>
        <taxon>Araneidae</taxon>
        <taxon>Larinioides</taxon>
    </lineage>
</organism>
<evidence type="ECO:0000256" key="11">
    <source>
        <dbReference type="SAM" id="Phobius"/>
    </source>
</evidence>
<sequence length="508" mass="60331">MFLILTFFIFICIFMVILRLSLWRNKYSQLMPGKKPRFFDVLGDTKDFLIYDTSNKYFWQMNFVDVMRRRTVEFGKQQLFCLWLTFLPIVCIVRYRAVKELMEKKIIEKNFFYKWMELTVGSGLITSEVSKWKPRRKLLTPCFHSNILRGYFPIFNEYSQKFVDFLQAETKKEFTYIETPVTLLTLDIICETMFGVRTEESGSDSSQLVKSIRWINEMHVLRLFKPYIWPDFLFKLSKDGKETIQHAQKIHDFTRNIIQQKKSRYLKDQKHHDSEKHKALLDLLLEKHMETGELSEEDIREEVDTFASAGHETVSISIVWALYLIGLHSEVQMKIHEELDTVFGEDTRPVTEKDLNDLQYLDCVLKETSRIYPAAPWFGRKTPEDTPTNICGHILPKGTICILMTYILHRDEEVFPDPEKFDPGRFFPENYKKIPVYAYIPFSAGPRNCIGRRYAMMEMKVIISSILRNFSIESLDARDKVKPFFYVTLHPSLPIRIRFRTRKFQKQN</sequence>
<dbReference type="EMBL" id="CAXIEN010000192">
    <property type="protein sequence ID" value="CAL1285543.1"/>
    <property type="molecule type" value="Genomic_DNA"/>
</dbReference>
<dbReference type="PRINTS" id="PR00463">
    <property type="entry name" value="EP450I"/>
</dbReference>
<feature type="binding site" description="axial binding residue" evidence="9">
    <location>
        <position position="449"/>
    </location>
    <ligand>
        <name>heme</name>
        <dbReference type="ChEBI" id="CHEBI:30413"/>
    </ligand>
    <ligandPart>
        <name>Fe</name>
        <dbReference type="ChEBI" id="CHEBI:18248"/>
    </ligandPart>
</feature>
<dbReference type="SUPFAM" id="SSF48264">
    <property type="entry name" value="Cytochrome P450"/>
    <property type="match status" value="1"/>
</dbReference>
<evidence type="ECO:0000313" key="12">
    <source>
        <dbReference type="EMBL" id="CAL1285543.1"/>
    </source>
</evidence>
<keyword evidence="7 10" id="KW-0503">Monooxygenase</keyword>
<dbReference type="CDD" id="cd20628">
    <property type="entry name" value="CYP4"/>
    <property type="match status" value="1"/>
</dbReference>
<comment type="cofactor">
    <cofactor evidence="1 9">
        <name>heme</name>
        <dbReference type="ChEBI" id="CHEBI:30413"/>
    </cofactor>
</comment>
<name>A0AAV2ARX1_9ARAC</name>
<dbReference type="GO" id="GO:0016705">
    <property type="term" value="F:oxidoreductase activity, acting on paired donors, with incorporation or reduction of molecular oxygen"/>
    <property type="evidence" value="ECO:0007669"/>
    <property type="project" value="InterPro"/>
</dbReference>
<evidence type="ECO:0000256" key="6">
    <source>
        <dbReference type="ARBA" id="ARBA00023004"/>
    </source>
</evidence>
<evidence type="ECO:0008006" key="14">
    <source>
        <dbReference type="Google" id="ProtNLM"/>
    </source>
</evidence>